<reference evidence="4 5" key="1">
    <citation type="journal article" date="2011" name="Stand. Genomic Sci.">
        <title>High quality draft genome sequence of Segniliparus rugosus CDC 945(T)= (ATCC BAA-974(T)).</title>
        <authorList>
            <person name="Earl A.M."/>
            <person name="Desjardins C.A."/>
            <person name="Fitzgerald M.G."/>
            <person name="Arachchi H.M."/>
            <person name="Zeng Q."/>
            <person name="Mehta T."/>
            <person name="Griggs A."/>
            <person name="Birren B.W."/>
            <person name="Toney N.C."/>
            <person name="Carr J."/>
            <person name="Posey J."/>
            <person name="Butler W.R."/>
        </authorList>
    </citation>
    <scope>NUCLEOTIDE SEQUENCE [LARGE SCALE GENOMIC DNA]</scope>
    <source>
        <strain evidence="5">ATCC BAA-974 / DSM 45345 / CCUG 50838 / CIP 108380 / JCM 13579 / CDC 945</strain>
    </source>
</reference>
<dbReference type="Proteomes" id="UP000004816">
    <property type="component" value="Unassembled WGS sequence"/>
</dbReference>
<keyword evidence="2" id="KW-1133">Transmembrane helix</keyword>
<dbReference type="RefSeq" id="WP_007470573.1">
    <property type="nucleotide sequence ID" value="NZ_KI391953.1"/>
</dbReference>
<proteinExistence type="predicted"/>
<dbReference type="STRING" id="679197.HMPREF9336_02331"/>
<keyword evidence="2" id="KW-0812">Transmembrane</keyword>
<evidence type="ECO:0000259" key="3">
    <source>
        <dbReference type="Pfam" id="PF02470"/>
    </source>
</evidence>
<dbReference type="PANTHER" id="PTHR33371:SF4">
    <property type="entry name" value="INTERMEMBRANE PHOSPHOLIPID TRANSPORT SYSTEM BINDING PROTEIN MLAD"/>
    <property type="match status" value="1"/>
</dbReference>
<dbReference type="HOGENOM" id="CLU_053684_0_0_11"/>
<dbReference type="InterPro" id="IPR052336">
    <property type="entry name" value="MlaD_Phospholipid_Transporter"/>
</dbReference>
<dbReference type="PANTHER" id="PTHR33371">
    <property type="entry name" value="INTERMEMBRANE PHOSPHOLIPID TRANSPORT SYSTEM BINDING PROTEIN MLAD-RELATED"/>
    <property type="match status" value="1"/>
</dbReference>
<dbReference type="EMBL" id="ACZI02000002">
    <property type="protein sequence ID" value="EFV12844.1"/>
    <property type="molecule type" value="Genomic_DNA"/>
</dbReference>
<dbReference type="eggNOG" id="COG1463">
    <property type="taxonomic scope" value="Bacteria"/>
</dbReference>
<feature type="transmembrane region" description="Helical" evidence="2">
    <location>
        <begin position="21"/>
        <end position="39"/>
    </location>
</feature>
<dbReference type="Pfam" id="PF02470">
    <property type="entry name" value="MlaD"/>
    <property type="match status" value="1"/>
</dbReference>
<protein>
    <recommendedName>
        <fullName evidence="3">Mce/MlaD domain-containing protein</fullName>
    </recommendedName>
</protein>
<dbReference type="AlphaFoldDB" id="E5XS59"/>
<feature type="compositionally biased region" description="Low complexity" evidence="1">
    <location>
        <begin position="344"/>
        <end position="390"/>
    </location>
</feature>
<keyword evidence="2" id="KW-0472">Membrane</keyword>
<gene>
    <name evidence="4" type="ORF">HMPREF9336_02331</name>
</gene>
<name>E5XS59_SEGRC</name>
<keyword evidence="5" id="KW-1185">Reference proteome</keyword>
<dbReference type="OrthoDB" id="4367345at2"/>
<feature type="compositionally biased region" description="Polar residues" evidence="1">
    <location>
        <begin position="397"/>
        <end position="407"/>
    </location>
</feature>
<organism evidence="4 5">
    <name type="scientific">Segniliparus rugosus (strain ATCC BAA-974 / DSM 45345 / CCUG 50838 / CIP 108380 / JCM 13579 / CDC 945)</name>
    <dbReference type="NCBI Taxonomy" id="679197"/>
    <lineage>
        <taxon>Bacteria</taxon>
        <taxon>Bacillati</taxon>
        <taxon>Actinomycetota</taxon>
        <taxon>Actinomycetes</taxon>
        <taxon>Mycobacteriales</taxon>
        <taxon>Segniliparaceae</taxon>
        <taxon>Segniliparus</taxon>
    </lineage>
</organism>
<feature type="domain" description="Mce/MlaD" evidence="3">
    <location>
        <begin position="53"/>
        <end position="124"/>
    </location>
</feature>
<evidence type="ECO:0000313" key="5">
    <source>
        <dbReference type="Proteomes" id="UP000004816"/>
    </source>
</evidence>
<dbReference type="InterPro" id="IPR003399">
    <property type="entry name" value="Mce/MlaD"/>
</dbReference>
<evidence type="ECO:0000256" key="2">
    <source>
        <dbReference type="SAM" id="Phobius"/>
    </source>
</evidence>
<accession>E5XS59</accession>
<sequence>MAVFQDLSGRAAGRSALQLRGVAITLVLSLVGIVLYLYGNGAFTPSFKLQVESASVGEGLSVGADVKYRGLQIGKVEGIDTKDVNHQIIRLSLDANQARGLRGITSAKYQASNVFGAPAIELLSGNDNTPLKEGDTVKIASEGRVASITSSLRQIASLTTLLGTEKVQRLLRLVTQNGDILASTLKASFSLGKLYADNLRKRIINQIQDITPIANGFGAVLGPAIRELETLYDHSEFLAHPESRDATVEALLNHRVMVFDELGEVLDRTKSQGVDSIGFLLDIGHPLLMSAGSAASAWGNLETFLNRVEDTMPTIDGKVKLRLEVLLPASRALPQDEEPEARGQSQKQLTPEQQQQVQALQAQILGRAPQQQAAQAPQQQQEQQAPQQQAGSDFATIPTQRQEGGPR</sequence>
<comment type="caution">
    <text evidence="4">The sequence shown here is derived from an EMBL/GenBank/DDBJ whole genome shotgun (WGS) entry which is preliminary data.</text>
</comment>
<evidence type="ECO:0000313" key="4">
    <source>
        <dbReference type="EMBL" id="EFV12844.1"/>
    </source>
</evidence>
<evidence type="ECO:0000256" key="1">
    <source>
        <dbReference type="SAM" id="MobiDB-lite"/>
    </source>
</evidence>
<feature type="region of interest" description="Disordered" evidence="1">
    <location>
        <begin position="331"/>
        <end position="407"/>
    </location>
</feature>